<dbReference type="GO" id="GO:0009279">
    <property type="term" value="C:cell outer membrane"/>
    <property type="evidence" value="ECO:0007669"/>
    <property type="project" value="UniProtKB-SubCell"/>
</dbReference>
<reference evidence="8 9" key="1">
    <citation type="submission" date="2016-06" db="EMBL/GenBank/DDBJ databases">
        <authorList>
            <person name="Kjaerup R.B."/>
            <person name="Dalgaard T.S."/>
            <person name="Juul-Madsen H.R."/>
        </authorList>
    </citation>
    <scope>NUCLEOTIDE SEQUENCE [LARGE SCALE GENOMIC DNA]</scope>
    <source>
        <strain evidence="8">2</strain>
    </source>
</reference>
<dbReference type="GO" id="GO:0015288">
    <property type="term" value="F:porin activity"/>
    <property type="evidence" value="ECO:0007669"/>
    <property type="project" value="TreeGrafter"/>
</dbReference>
<evidence type="ECO:0000313" key="8">
    <source>
        <dbReference type="EMBL" id="SBT10406.1"/>
    </source>
</evidence>
<evidence type="ECO:0000256" key="2">
    <source>
        <dbReference type="ARBA" id="ARBA00007613"/>
    </source>
</evidence>
<keyword evidence="5" id="KW-0812">Transmembrane</keyword>
<evidence type="ECO:0000313" key="9">
    <source>
        <dbReference type="Proteomes" id="UP000199600"/>
    </source>
</evidence>
<keyword evidence="4" id="KW-1134">Transmembrane beta strand</keyword>
<comment type="similarity">
    <text evidence="2">Belongs to the outer membrane factor (OMF) (TC 1.B.17) family.</text>
</comment>
<keyword evidence="6" id="KW-0472">Membrane</keyword>
<organism evidence="8 9">
    <name type="scientific">Candidatus Propionivibrio aalborgensis</name>
    <dbReference type="NCBI Taxonomy" id="1860101"/>
    <lineage>
        <taxon>Bacteria</taxon>
        <taxon>Pseudomonadati</taxon>
        <taxon>Pseudomonadota</taxon>
        <taxon>Betaproteobacteria</taxon>
        <taxon>Rhodocyclales</taxon>
        <taxon>Rhodocyclaceae</taxon>
        <taxon>Propionivibrio</taxon>
    </lineage>
</organism>
<dbReference type="Proteomes" id="UP000199600">
    <property type="component" value="Unassembled WGS sequence"/>
</dbReference>
<dbReference type="RefSeq" id="WP_186411997.1">
    <property type="nucleotide sequence ID" value="NZ_FLQY01000347.1"/>
</dbReference>
<dbReference type="Pfam" id="PF02321">
    <property type="entry name" value="OEP"/>
    <property type="match status" value="2"/>
</dbReference>
<evidence type="ECO:0000256" key="1">
    <source>
        <dbReference type="ARBA" id="ARBA00004442"/>
    </source>
</evidence>
<evidence type="ECO:0000256" key="6">
    <source>
        <dbReference type="ARBA" id="ARBA00023136"/>
    </source>
</evidence>
<evidence type="ECO:0000256" key="4">
    <source>
        <dbReference type="ARBA" id="ARBA00022452"/>
    </source>
</evidence>
<dbReference type="PANTHER" id="PTHR30026:SF20">
    <property type="entry name" value="OUTER MEMBRANE PROTEIN TOLC"/>
    <property type="match status" value="1"/>
</dbReference>
<name>A0A1A8Y0B3_9RHOO</name>
<evidence type="ECO:0000256" key="7">
    <source>
        <dbReference type="ARBA" id="ARBA00023237"/>
    </source>
</evidence>
<dbReference type="Gene3D" id="1.20.1600.10">
    <property type="entry name" value="Outer membrane efflux proteins (OEP)"/>
    <property type="match status" value="1"/>
</dbReference>
<evidence type="ECO:0000256" key="3">
    <source>
        <dbReference type="ARBA" id="ARBA00022448"/>
    </source>
</evidence>
<dbReference type="InterPro" id="IPR003423">
    <property type="entry name" value="OMP_efflux"/>
</dbReference>
<evidence type="ECO:0000256" key="5">
    <source>
        <dbReference type="ARBA" id="ARBA00022692"/>
    </source>
</evidence>
<dbReference type="SUPFAM" id="SSF56954">
    <property type="entry name" value="Outer membrane efflux proteins (OEP)"/>
    <property type="match status" value="1"/>
</dbReference>
<dbReference type="InterPro" id="IPR051906">
    <property type="entry name" value="TolC-like"/>
</dbReference>
<protein>
    <submittedName>
        <fullName evidence="8">Outer membrane protein</fullName>
    </submittedName>
</protein>
<keyword evidence="3" id="KW-0813">Transport</keyword>
<keyword evidence="9" id="KW-1185">Reference proteome</keyword>
<gene>
    <name evidence="8" type="ORF">PROAA_460020</name>
</gene>
<comment type="subcellular location">
    <subcellularLocation>
        <location evidence="1">Cell outer membrane</location>
    </subcellularLocation>
</comment>
<dbReference type="AlphaFoldDB" id="A0A1A8Y0B3"/>
<dbReference type="PANTHER" id="PTHR30026">
    <property type="entry name" value="OUTER MEMBRANE PROTEIN TOLC"/>
    <property type="match status" value="1"/>
</dbReference>
<sequence>MRGNFRTKVFILMLALGIATPILSQEVAIGRTVDSLLDYARSTNPDYASMRYEADAAIERVVPAGALPDPRFRMELQDITKFGEQNATLNPSRVGSTKYTVLQEIPWYGKRDLKREIAELEAEGAQGRVRGTWTEITAKLKIAHAQLYILHRNEQLTREILDLMVRLEKIAQIRYAGGLAMQQDAIRAQVEQTGMRNDLIMLENEGNMLRARINALLARPSSARLANPEVLRPIPAPAKLDYATLEDRVRGRNPQLFTEEARIKAAEKSRELTYKNRYPDFALAISPIQYQNAVKEWEVMVEFNIPLQQTSRRAMERESESMLSAARSRKEATSNQILGELAENLSGIEAARRTESLTTNSLLPQAELTFNSALASYENGKVDFATLLEAQQQIRKARQIQIKAQAEAQIRLAEIEKLLGEDL</sequence>
<keyword evidence="7" id="KW-0998">Cell outer membrane</keyword>
<proteinExistence type="inferred from homology"/>
<accession>A0A1A8Y0B3</accession>
<dbReference type="GO" id="GO:0015562">
    <property type="term" value="F:efflux transmembrane transporter activity"/>
    <property type="evidence" value="ECO:0007669"/>
    <property type="project" value="InterPro"/>
</dbReference>
<dbReference type="GO" id="GO:1990281">
    <property type="term" value="C:efflux pump complex"/>
    <property type="evidence" value="ECO:0007669"/>
    <property type="project" value="TreeGrafter"/>
</dbReference>
<dbReference type="EMBL" id="FLQY01000347">
    <property type="protein sequence ID" value="SBT10406.1"/>
    <property type="molecule type" value="Genomic_DNA"/>
</dbReference>